<feature type="compositionally biased region" description="Polar residues" evidence="1">
    <location>
        <begin position="111"/>
        <end position="132"/>
    </location>
</feature>
<organism evidence="2 3">
    <name type="scientific">Naegleria fowleri</name>
    <name type="common">Brain eating amoeba</name>
    <dbReference type="NCBI Taxonomy" id="5763"/>
    <lineage>
        <taxon>Eukaryota</taxon>
        <taxon>Discoba</taxon>
        <taxon>Heterolobosea</taxon>
        <taxon>Tetramitia</taxon>
        <taxon>Eutetramitia</taxon>
        <taxon>Vahlkampfiidae</taxon>
        <taxon>Naegleria</taxon>
    </lineage>
</organism>
<evidence type="ECO:0000313" key="2">
    <source>
        <dbReference type="EMBL" id="KAF0976286.1"/>
    </source>
</evidence>
<evidence type="ECO:0000313" key="3">
    <source>
        <dbReference type="Proteomes" id="UP000444721"/>
    </source>
</evidence>
<gene>
    <name evidence="2" type="ORF">FDP41_004961</name>
</gene>
<dbReference type="VEuPathDB" id="AmoebaDB:NF0132260"/>
<feature type="region of interest" description="Disordered" evidence="1">
    <location>
        <begin position="1"/>
        <end position="132"/>
    </location>
</feature>
<protein>
    <submittedName>
        <fullName evidence="2">Uncharacterized protein</fullName>
    </submittedName>
</protein>
<keyword evidence="3" id="KW-1185">Reference proteome</keyword>
<dbReference type="GeneID" id="68112179"/>
<dbReference type="VEuPathDB" id="AmoebaDB:FDP41_004961"/>
<feature type="compositionally biased region" description="Basic and acidic residues" evidence="1">
    <location>
        <begin position="26"/>
        <end position="36"/>
    </location>
</feature>
<dbReference type="AlphaFoldDB" id="A0A6A5BMX5"/>
<dbReference type="Proteomes" id="UP000444721">
    <property type="component" value="Unassembled WGS sequence"/>
</dbReference>
<feature type="compositionally biased region" description="Low complexity" evidence="1">
    <location>
        <begin position="99"/>
        <end position="110"/>
    </location>
</feature>
<feature type="compositionally biased region" description="Basic and acidic residues" evidence="1">
    <location>
        <begin position="44"/>
        <end position="67"/>
    </location>
</feature>
<dbReference type="OrthoDB" id="2306579at2759"/>
<dbReference type="EMBL" id="VFQX01000041">
    <property type="protein sequence ID" value="KAF0976286.1"/>
    <property type="molecule type" value="Genomic_DNA"/>
</dbReference>
<accession>A0A6A5BMX5</accession>
<comment type="caution">
    <text evidence="2">The sequence shown here is derived from an EMBL/GenBank/DDBJ whole genome shotgun (WGS) entry which is preliminary data.</text>
</comment>
<dbReference type="VEuPathDB" id="AmoebaDB:NF0118520"/>
<reference evidence="2 3" key="1">
    <citation type="journal article" date="2019" name="Sci. Rep.">
        <title>Nanopore sequencing improves the draft genome of the human pathogenic amoeba Naegleria fowleri.</title>
        <authorList>
            <person name="Liechti N."/>
            <person name="Schurch N."/>
            <person name="Bruggmann R."/>
            <person name="Wittwer M."/>
        </authorList>
    </citation>
    <scope>NUCLEOTIDE SEQUENCE [LARGE SCALE GENOMIC DNA]</scope>
    <source>
        <strain evidence="2 3">ATCC 30894</strain>
    </source>
</reference>
<proteinExistence type="predicted"/>
<sequence length="980" mass="111990">MPPHKQKKQIGGVMDEDDEEIVEALPHSDERDEKRMKERKSRRTFGDSKSKRKYGSETHTESILGEKKAKKTKQSNSTSYEQIKISSSSIMEDEEEKSSNPSSSGVASSSDINTSPQSITHLNHPTQPQQQQASTVLLSFNNYDEWTTEEAASLLRMKKREGGASLSVVKVKPLYSAGFDGTSLDNIVKDIKRHDVDFAIASLSQSKDYTQVPSSTCKTVVNWVNDTLIPKLFRLWDKDQVKSKLCRPKSKGGAALDGEKVQTLYEEEFDGSSLLDISNSVEEAKRLGNQWSATEIVKTVLQKEIDLSTCETVVNWVVHELIKKDKIQVTLYNFVSDEIEYKLDNYEYEEIDGDKIDRKYIRKLALHQEELLFLSDLSKYNLKDLTAPFPKTSDPLRFNLKHREDTIKQILQVGAKHHEIYSLTKKSKQQLCFFIAKGGSGSGKTRILTEIPNILRNGELDNIFKNTNIIYFNFANGCSLAQTDRDKKSVSMIVSRIVYAAFENISEFAQNTPPSENDLFLYEVMRIISKKLHEKYGETVIPLVLAFDEYQLATRPNPGLHTSIQHKLGWYMRFIQNRHQILLFPAFGGTLTESDAKMEPTQYTPVHLSLPSLRPMDIAEIMADMGLSKLYEGRYKEFWDMIGIIPRHLDWALGNDVEKLKRLEFNDETVRSTIYSNVTTTVIRQYSVNSADEYFGELALNTISGLKRKKDEKLITYISEGRVYIDDNGFIGVPLVVIDILANKLNYIPKHVVSDFITVSNKPLWEKFEELCLKTMTARLNVLYTLNHSKEVQFSELFRGAHFKSDLGFISLKSFNAMWFYYDCLNEKISSRDENENEKLINTTCVKKAKKNQNDIDGILCPLVNANTNKRMIFVTQNKFQYEDSQKRTLEPSNLVSYYEKAIKTAFKDSDTFVIIFTNKKVSKNTREMVIKGEITTTKKAKKGVSNSKEQKTVDTGNLILVSGDCFSNFFHPFISNILH</sequence>
<name>A0A6A5BMX5_NAEFO</name>
<dbReference type="VEuPathDB" id="AmoebaDB:NF0118530"/>
<evidence type="ECO:0000256" key="1">
    <source>
        <dbReference type="SAM" id="MobiDB-lite"/>
    </source>
</evidence>
<dbReference type="VEuPathDB" id="AmoebaDB:NF0118510"/>
<dbReference type="RefSeq" id="XP_044560999.1">
    <property type="nucleotide sequence ID" value="XM_044708433.1"/>
</dbReference>
<dbReference type="VEuPathDB" id="AmoebaDB:NfTy_086530"/>